<feature type="transmembrane region" description="Helical" evidence="6">
    <location>
        <begin position="377"/>
        <end position="394"/>
    </location>
</feature>
<keyword evidence="3 6" id="KW-0812">Transmembrane</keyword>
<keyword evidence="2 7" id="KW-0808">Transferase</keyword>
<dbReference type="Proteomes" id="UP000245207">
    <property type="component" value="Unassembled WGS sequence"/>
</dbReference>
<dbReference type="GO" id="GO:0042372">
    <property type="term" value="P:phylloquinone biosynthetic process"/>
    <property type="evidence" value="ECO:0007669"/>
    <property type="project" value="InterPro"/>
</dbReference>
<dbReference type="HAMAP" id="MF_01938">
    <property type="entry name" value="MenA_2"/>
    <property type="match status" value="1"/>
</dbReference>
<feature type="transmembrane region" description="Helical" evidence="6">
    <location>
        <begin position="312"/>
        <end position="330"/>
    </location>
</feature>
<dbReference type="InterPro" id="IPR011937">
    <property type="entry name" value="DHNA_phytyltransferase_MenA"/>
</dbReference>
<dbReference type="CDD" id="cd13962">
    <property type="entry name" value="PT_UbiA_UBIAD1"/>
    <property type="match status" value="1"/>
</dbReference>
<comment type="subcellular location">
    <subcellularLocation>
        <location evidence="1">Membrane</location>
        <topology evidence="1">Multi-pass membrane protein</topology>
    </subcellularLocation>
</comment>
<dbReference type="InterPro" id="IPR026046">
    <property type="entry name" value="UBIAD1"/>
</dbReference>
<dbReference type="PANTHER" id="PTHR13929">
    <property type="entry name" value="1,4-DIHYDROXY-2-NAPHTHOATE OCTAPRENYLTRANSFERASE"/>
    <property type="match status" value="1"/>
</dbReference>
<dbReference type="GO" id="GO:0016020">
    <property type="term" value="C:membrane"/>
    <property type="evidence" value="ECO:0007669"/>
    <property type="project" value="UniProtKB-SubCell"/>
</dbReference>
<evidence type="ECO:0000256" key="5">
    <source>
        <dbReference type="ARBA" id="ARBA00023136"/>
    </source>
</evidence>
<sequence>MVIKCCNQRLWRSCSHFQNTHNLARFSPLVSLSSNLKSSSWCCFTTRLYFKETHIRHANICQQRSQLTITKSQPDDLNVISTSEDVHEDDISKATLIWRAIKLPIYSVALVPLTVGTAAAYLQTGLWSAKQYALLLASSILVITWLNLSNDVYDFDTGADINKKESVVNMIGSRSGTLTAALLLLGLGSMGLVWAALKAGNVRSMLLLASAIICGYIYQCPPFRLSYRGLGEPLCFAAFGPFATTAFYLLQGSSTMVERLPITGTILSASVLVGITTSLILFCSHFHQITGDKAVGKYSPLVRIGTEAGSNVVKIAVTSLYSILLLLGIFKTLPITSIFLCALTVPVGKLVVSFVADNHQDKTKIFMAKYFCVRLHALFGATLAVGMVAARIITKNNALQTVIT</sequence>
<organism evidence="7 8">
    <name type="scientific">Artemisia annua</name>
    <name type="common">Sweet wormwood</name>
    <dbReference type="NCBI Taxonomy" id="35608"/>
    <lineage>
        <taxon>Eukaryota</taxon>
        <taxon>Viridiplantae</taxon>
        <taxon>Streptophyta</taxon>
        <taxon>Embryophyta</taxon>
        <taxon>Tracheophyta</taxon>
        <taxon>Spermatophyta</taxon>
        <taxon>Magnoliopsida</taxon>
        <taxon>eudicotyledons</taxon>
        <taxon>Gunneridae</taxon>
        <taxon>Pentapetalae</taxon>
        <taxon>asterids</taxon>
        <taxon>campanulids</taxon>
        <taxon>Asterales</taxon>
        <taxon>Asteraceae</taxon>
        <taxon>Asteroideae</taxon>
        <taxon>Anthemideae</taxon>
        <taxon>Artemisiinae</taxon>
        <taxon>Artemisia</taxon>
    </lineage>
</organism>
<accession>A0A2U1PWH9</accession>
<evidence type="ECO:0000256" key="3">
    <source>
        <dbReference type="ARBA" id="ARBA00022692"/>
    </source>
</evidence>
<evidence type="ECO:0000256" key="1">
    <source>
        <dbReference type="ARBA" id="ARBA00004141"/>
    </source>
</evidence>
<feature type="transmembrane region" description="Helical" evidence="6">
    <location>
        <begin position="202"/>
        <end position="218"/>
    </location>
</feature>
<keyword evidence="5 6" id="KW-0472">Membrane</keyword>
<feature type="transmembrane region" description="Helical" evidence="6">
    <location>
        <begin position="230"/>
        <end position="250"/>
    </location>
</feature>
<dbReference type="InterPro" id="IPR000537">
    <property type="entry name" value="UbiA_prenyltransferase"/>
</dbReference>
<dbReference type="GO" id="GO:0004659">
    <property type="term" value="F:prenyltransferase activity"/>
    <property type="evidence" value="ECO:0007669"/>
    <property type="project" value="InterPro"/>
</dbReference>
<comment type="caution">
    <text evidence="7">The sequence shown here is derived from an EMBL/GenBank/DDBJ whole genome shotgun (WGS) entry which is preliminary data.</text>
</comment>
<evidence type="ECO:0000313" key="8">
    <source>
        <dbReference type="Proteomes" id="UP000245207"/>
    </source>
</evidence>
<feature type="transmembrane region" description="Helical" evidence="6">
    <location>
        <begin position="262"/>
        <end position="283"/>
    </location>
</feature>
<dbReference type="AlphaFoldDB" id="A0A2U1PWH9"/>
<evidence type="ECO:0000256" key="6">
    <source>
        <dbReference type="SAM" id="Phobius"/>
    </source>
</evidence>
<reference evidence="7 8" key="1">
    <citation type="journal article" date="2018" name="Mol. Plant">
        <title>The genome of Artemisia annua provides insight into the evolution of Asteraceae family and artemisinin biosynthesis.</title>
        <authorList>
            <person name="Shen Q."/>
            <person name="Zhang L."/>
            <person name="Liao Z."/>
            <person name="Wang S."/>
            <person name="Yan T."/>
            <person name="Shi P."/>
            <person name="Liu M."/>
            <person name="Fu X."/>
            <person name="Pan Q."/>
            <person name="Wang Y."/>
            <person name="Lv Z."/>
            <person name="Lu X."/>
            <person name="Zhang F."/>
            <person name="Jiang W."/>
            <person name="Ma Y."/>
            <person name="Chen M."/>
            <person name="Hao X."/>
            <person name="Li L."/>
            <person name="Tang Y."/>
            <person name="Lv G."/>
            <person name="Zhou Y."/>
            <person name="Sun X."/>
            <person name="Brodelius P.E."/>
            <person name="Rose J.K.C."/>
            <person name="Tang K."/>
        </authorList>
    </citation>
    <scope>NUCLEOTIDE SEQUENCE [LARGE SCALE GENOMIC DNA]</scope>
    <source>
        <strain evidence="8">cv. Huhao1</strain>
        <tissue evidence="7">Leaf</tissue>
    </source>
</reference>
<proteinExistence type="inferred from homology"/>
<feature type="transmembrane region" description="Helical" evidence="6">
    <location>
        <begin position="103"/>
        <end position="123"/>
    </location>
</feature>
<feature type="transmembrane region" description="Helical" evidence="6">
    <location>
        <begin position="129"/>
        <end position="148"/>
    </location>
</feature>
<dbReference type="PANTHER" id="PTHR13929:SF0">
    <property type="entry name" value="UBIA PRENYLTRANSFERASE DOMAIN-CONTAINING PROTEIN 1"/>
    <property type="match status" value="1"/>
</dbReference>
<dbReference type="EMBL" id="PKPP01000654">
    <property type="protein sequence ID" value="PWA90110.1"/>
    <property type="molecule type" value="Genomic_DNA"/>
</dbReference>
<evidence type="ECO:0000313" key="7">
    <source>
        <dbReference type="EMBL" id="PWA90110.1"/>
    </source>
</evidence>
<name>A0A2U1PWH9_ARTAN</name>
<evidence type="ECO:0000256" key="2">
    <source>
        <dbReference type="ARBA" id="ARBA00022679"/>
    </source>
</evidence>
<keyword evidence="8" id="KW-1185">Reference proteome</keyword>
<dbReference type="Pfam" id="PF01040">
    <property type="entry name" value="UbiA"/>
    <property type="match status" value="1"/>
</dbReference>
<evidence type="ECO:0000256" key="4">
    <source>
        <dbReference type="ARBA" id="ARBA00022989"/>
    </source>
</evidence>
<dbReference type="NCBIfam" id="TIGR02235">
    <property type="entry name" value="menA_cyano-plnt"/>
    <property type="match status" value="1"/>
</dbReference>
<keyword evidence="4 6" id="KW-1133">Transmembrane helix</keyword>
<feature type="transmembrane region" description="Helical" evidence="6">
    <location>
        <begin position="336"/>
        <end position="356"/>
    </location>
</feature>
<protein>
    <submittedName>
        <fullName evidence="7">UbiA prenyltransferase family</fullName>
    </submittedName>
</protein>
<feature type="transmembrane region" description="Helical" evidence="6">
    <location>
        <begin position="178"/>
        <end position="196"/>
    </location>
</feature>
<dbReference type="OrthoDB" id="5263at2759"/>
<dbReference type="STRING" id="35608.A0A2U1PWH9"/>
<gene>
    <name evidence="7" type="ORF">CTI12_AA103020</name>
</gene>